<evidence type="ECO:0000313" key="1">
    <source>
        <dbReference type="EMBL" id="WIM67006.1"/>
    </source>
</evidence>
<organism evidence="1 2">
    <name type="scientific">Corynebacterium breve</name>
    <dbReference type="NCBI Taxonomy" id="3049799"/>
    <lineage>
        <taxon>Bacteria</taxon>
        <taxon>Bacillati</taxon>
        <taxon>Actinomycetota</taxon>
        <taxon>Actinomycetes</taxon>
        <taxon>Mycobacteriales</taxon>
        <taxon>Corynebacteriaceae</taxon>
        <taxon>Corynebacterium</taxon>
    </lineage>
</organism>
<dbReference type="Gene3D" id="3.40.960.10">
    <property type="entry name" value="VSR Endonuclease"/>
    <property type="match status" value="1"/>
</dbReference>
<sequence length="310" mass="35002">MDVLGGLIIDARTLNASQRARLYRMRDQRKLVILAPGRFMLMSDYNRLNERQQETAKSIALASTRPSSALSGRSAAHLLGLPYQFRRRPRTELAYPHKRPPTREDITARTLGPHARLMQIKTDYGHVNVTDYPTTCIDLARWYGEVTGVQAMDYAIRNRKCSKNELLERAALLNRTTGAARARVAAKIANAASESPRESLIKAGLYLRGYRNVWQQVNIEGVREGFIARVDFYLPSSGVVVEYDGAGKYAADPGKDRREYRQTVELQSLGLIVIRVRAEHVQDGRVWELLAKHRHAAPAALEWYGGVRAF</sequence>
<gene>
    <name evidence="1" type="ORF">QP027_07675</name>
</gene>
<keyword evidence="2" id="KW-1185">Reference proteome</keyword>
<evidence type="ECO:0000313" key="2">
    <source>
        <dbReference type="Proteomes" id="UP001225598"/>
    </source>
</evidence>
<dbReference type="RefSeq" id="WP_284823790.1">
    <property type="nucleotide sequence ID" value="NZ_CP126969.1"/>
</dbReference>
<dbReference type="Proteomes" id="UP001225598">
    <property type="component" value="Chromosome"/>
</dbReference>
<reference evidence="1 2" key="1">
    <citation type="submission" date="2023-05" db="EMBL/GenBank/DDBJ databases">
        <title>Corynebacterium suedekumii sp. nov. and Corynebacterium breve sp. nov. isolated from raw cow's milk.</title>
        <authorList>
            <person name="Baer M.K."/>
            <person name="Mehl L."/>
            <person name="Hellmuth R."/>
            <person name="Marke G."/>
            <person name="Lipski A."/>
        </authorList>
    </citation>
    <scope>NUCLEOTIDE SEQUENCE [LARGE SCALE GENOMIC DNA]</scope>
    <source>
        <strain evidence="1 2">R4</strain>
    </source>
</reference>
<evidence type="ECO:0008006" key="3">
    <source>
        <dbReference type="Google" id="ProtNLM"/>
    </source>
</evidence>
<accession>A0ABY8VBJ8</accession>
<name>A0ABY8VBJ8_9CORY</name>
<dbReference type="EMBL" id="CP126969">
    <property type="protein sequence ID" value="WIM67006.1"/>
    <property type="molecule type" value="Genomic_DNA"/>
</dbReference>
<proteinExistence type="predicted"/>
<protein>
    <recommendedName>
        <fullName evidence="3">DUF559 domain-containing protein</fullName>
    </recommendedName>
</protein>